<dbReference type="Proteomes" id="UP000092659">
    <property type="component" value="Chromosome"/>
</dbReference>
<evidence type="ECO:0000313" key="3">
    <source>
        <dbReference type="EMBL" id="MBP2054375.1"/>
    </source>
</evidence>
<evidence type="ECO:0000313" key="4">
    <source>
        <dbReference type="Proteomes" id="UP000092659"/>
    </source>
</evidence>
<reference evidence="2 4" key="1">
    <citation type="submission" date="2016-06" db="EMBL/GenBank/DDBJ databases">
        <title>Complete genome sequence of Streptomyces griseochromogenes ATCC 14511, the Blasticidin S producer.</title>
        <authorList>
            <person name="Wu L."/>
        </authorList>
    </citation>
    <scope>NUCLEOTIDE SEQUENCE [LARGE SCALE GENOMIC DNA]</scope>
    <source>
        <strain evidence="2 4">ATCC 14511</strain>
    </source>
</reference>
<dbReference type="InterPro" id="IPR036366">
    <property type="entry name" value="PGBDSf"/>
</dbReference>
<feature type="signal peptide" evidence="1">
    <location>
        <begin position="1"/>
        <end position="31"/>
    </location>
</feature>
<keyword evidence="5" id="KW-1185">Reference proteome</keyword>
<dbReference type="OrthoDB" id="5244994at2"/>
<dbReference type="Proteomes" id="UP001519309">
    <property type="component" value="Unassembled WGS sequence"/>
</dbReference>
<feature type="chain" id="PRO_5008519653" description="Peptidoglycan binding-like domain-containing protein" evidence="1">
    <location>
        <begin position="32"/>
        <end position="179"/>
    </location>
</feature>
<dbReference type="AlphaFoldDB" id="A0A1B1B980"/>
<dbReference type="RefSeq" id="WP_067315077.1">
    <property type="nucleotide sequence ID" value="NZ_CP016279.1"/>
</dbReference>
<keyword evidence="1" id="KW-0732">Signal</keyword>
<name>A0A1B1B980_9ACTN</name>
<sequence>MSMRTGVVAMATAALLGAGGTGIALAPAANAASYHGIDGGGAVTDDWQDEENLSVDDYAQSNATALWETVLYADGAQWQDDDGDWHSFTKSQIDGSFGPETESATQWWQEHYHLSDNDGVVTDQSWTFAQRWLLGPASGGTVTYQGDARNVTFKRISGKYRVRIKGTGPWKLAYYDKLG</sequence>
<dbReference type="EMBL" id="CP016279">
    <property type="protein sequence ID" value="ANP55390.1"/>
    <property type="molecule type" value="Genomic_DNA"/>
</dbReference>
<evidence type="ECO:0008006" key="6">
    <source>
        <dbReference type="Google" id="ProtNLM"/>
    </source>
</evidence>
<dbReference type="SUPFAM" id="SSF47090">
    <property type="entry name" value="PGBD-like"/>
    <property type="match status" value="1"/>
</dbReference>
<evidence type="ECO:0000313" key="5">
    <source>
        <dbReference type="Proteomes" id="UP001519309"/>
    </source>
</evidence>
<protein>
    <recommendedName>
        <fullName evidence="6">Peptidoglycan binding-like domain-containing protein</fullName>
    </recommendedName>
</protein>
<dbReference type="KEGG" id="sgs:AVL59_42515"/>
<dbReference type="EMBL" id="JAGGLP010000021">
    <property type="protein sequence ID" value="MBP2054375.1"/>
    <property type="molecule type" value="Genomic_DNA"/>
</dbReference>
<evidence type="ECO:0000313" key="2">
    <source>
        <dbReference type="EMBL" id="ANP55390.1"/>
    </source>
</evidence>
<reference evidence="3 5" key="2">
    <citation type="submission" date="2021-03" db="EMBL/GenBank/DDBJ databases">
        <title>Genomic Encyclopedia of Type Strains, Phase IV (KMG-IV): sequencing the most valuable type-strain genomes for metagenomic binning, comparative biology and taxonomic classification.</title>
        <authorList>
            <person name="Goeker M."/>
        </authorList>
    </citation>
    <scope>NUCLEOTIDE SEQUENCE [LARGE SCALE GENOMIC DNA]</scope>
    <source>
        <strain evidence="3 5">DSM 40499</strain>
    </source>
</reference>
<gene>
    <name evidence="2" type="ORF">AVL59_42515</name>
    <name evidence="3" type="ORF">J2Z21_007380</name>
</gene>
<proteinExistence type="predicted"/>
<dbReference type="Gene3D" id="1.10.101.10">
    <property type="entry name" value="PGBD-like superfamily/PGBD"/>
    <property type="match status" value="1"/>
</dbReference>
<dbReference type="InterPro" id="IPR036365">
    <property type="entry name" value="PGBD-like_sf"/>
</dbReference>
<accession>A0A1B1B980</accession>
<organism evidence="2 4">
    <name type="scientific">Streptomyces griseochromogenes</name>
    <dbReference type="NCBI Taxonomy" id="68214"/>
    <lineage>
        <taxon>Bacteria</taxon>
        <taxon>Bacillati</taxon>
        <taxon>Actinomycetota</taxon>
        <taxon>Actinomycetes</taxon>
        <taxon>Kitasatosporales</taxon>
        <taxon>Streptomycetaceae</taxon>
        <taxon>Streptomyces</taxon>
    </lineage>
</organism>
<evidence type="ECO:0000256" key="1">
    <source>
        <dbReference type="SAM" id="SignalP"/>
    </source>
</evidence>